<keyword evidence="3" id="KW-0255">Endonuclease</keyword>
<dbReference type="OrthoDB" id="9771229at2"/>
<evidence type="ECO:0000256" key="3">
    <source>
        <dbReference type="ARBA" id="ARBA00022759"/>
    </source>
</evidence>
<reference evidence="8 9" key="1">
    <citation type="journal article" date="2015" name="Stand. Genomic Sci.">
        <title>Genomic Encyclopedia of Bacterial and Archaeal Type Strains, Phase III: the genomes of soil and plant-associated and newly described type strains.</title>
        <authorList>
            <person name="Whitman W.B."/>
            <person name="Woyke T."/>
            <person name="Klenk H.P."/>
            <person name="Zhou Y."/>
            <person name="Lilburn T.G."/>
            <person name="Beck B.J."/>
            <person name="De Vos P."/>
            <person name="Vandamme P."/>
            <person name="Eisen J.A."/>
            <person name="Garrity G."/>
            <person name="Hugenholtz P."/>
            <person name="Kyrpides N.C."/>
        </authorList>
    </citation>
    <scope>NUCLEOTIDE SEQUENCE [LARGE SCALE GENOMIC DNA]</scope>
    <source>
        <strain evidence="8 9">CGMCC 1.7271</strain>
    </source>
</reference>
<comment type="caution">
    <text evidence="8">The sequence shown here is derived from an EMBL/GenBank/DDBJ whole genome shotgun (WGS) entry which is preliminary data.</text>
</comment>
<dbReference type="AlphaFoldDB" id="A0A562SJQ5"/>
<gene>
    <name evidence="8" type="ORF">IQ13_2507</name>
</gene>
<dbReference type="Pfam" id="PF03755">
    <property type="entry name" value="YicC-like_N"/>
    <property type="match status" value="1"/>
</dbReference>
<evidence type="ECO:0000313" key="8">
    <source>
        <dbReference type="EMBL" id="TWI81489.1"/>
    </source>
</evidence>
<keyword evidence="2" id="KW-0540">Nuclease</keyword>
<comment type="cofactor">
    <cofactor evidence="1">
        <name>a divalent metal cation</name>
        <dbReference type="ChEBI" id="CHEBI:60240"/>
    </cofactor>
</comment>
<evidence type="ECO:0000259" key="6">
    <source>
        <dbReference type="Pfam" id="PF03755"/>
    </source>
</evidence>
<proteinExistence type="inferred from homology"/>
<dbReference type="PANTHER" id="PTHR30636:SF3">
    <property type="entry name" value="UPF0701 PROTEIN YICC"/>
    <property type="match status" value="1"/>
</dbReference>
<dbReference type="RefSeq" id="WP_144886685.1">
    <property type="nucleotide sequence ID" value="NZ_VLLE01000004.1"/>
</dbReference>
<dbReference type="InterPro" id="IPR013527">
    <property type="entry name" value="YicC-like_N"/>
</dbReference>
<evidence type="ECO:0000256" key="1">
    <source>
        <dbReference type="ARBA" id="ARBA00001968"/>
    </source>
</evidence>
<feature type="domain" description="Endoribonuclease YicC-like C-terminal" evidence="7">
    <location>
        <begin position="173"/>
        <end position="291"/>
    </location>
</feature>
<dbReference type="InterPro" id="IPR005229">
    <property type="entry name" value="YicC/YloC-like"/>
</dbReference>
<evidence type="ECO:0000259" key="7">
    <source>
        <dbReference type="Pfam" id="PF08340"/>
    </source>
</evidence>
<keyword evidence="9" id="KW-1185">Reference proteome</keyword>
<evidence type="ECO:0000313" key="9">
    <source>
        <dbReference type="Proteomes" id="UP000316167"/>
    </source>
</evidence>
<dbReference type="GO" id="GO:0004521">
    <property type="term" value="F:RNA endonuclease activity"/>
    <property type="evidence" value="ECO:0007669"/>
    <property type="project" value="InterPro"/>
</dbReference>
<sequence length="292" mass="33369">MLKSMTGYGRTEEAAGDKTFLVEIKSLNGKQFELNLKLTPLLKPYEFAIRNMLSEQLQRGTIDCTISLKQNGGSGAITINKEMAKAYFQPLSEVAAELNLGLSEYILAAMLRLPDVVVPNTEVLSEEQYGQFQQSMQNAINAINKHRMLEGSALEKDLIERINNILAYQEKISELEPLRQHKMKDELRRKMEEQVGKENYDANRLEQEMIYYIEKIDISEEQVRLRNHCDYFLNILKEGDDSKGKKLGFVLQEIGREINTTGAKAYDSGIQKLVVLMKDELEKAKEQVLNVL</sequence>
<feature type="domain" description="Endoribonuclease YicC-like N-terminal" evidence="6">
    <location>
        <begin position="2"/>
        <end position="155"/>
    </location>
</feature>
<keyword evidence="4" id="KW-0378">Hydrolase</keyword>
<evidence type="ECO:0000256" key="4">
    <source>
        <dbReference type="ARBA" id="ARBA00022801"/>
    </source>
</evidence>
<dbReference type="InterPro" id="IPR013551">
    <property type="entry name" value="YicC-like_C"/>
</dbReference>
<dbReference type="GO" id="GO:0016787">
    <property type="term" value="F:hydrolase activity"/>
    <property type="evidence" value="ECO:0007669"/>
    <property type="project" value="UniProtKB-KW"/>
</dbReference>
<evidence type="ECO:0000256" key="2">
    <source>
        <dbReference type="ARBA" id="ARBA00022722"/>
    </source>
</evidence>
<evidence type="ECO:0000256" key="5">
    <source>
        <dbReference type="ARBA" id="ARBA00035648"/>
    </source>
</evidence>
<dbReference type="Pfam" id="PF08340">
    <property type="entry name" value="YicC-like_C"/>
    <property type="match status" value="1"/>
</dbReference>
<dbReference type="NCBIfam" id="TIGR00255">
    <property type="entry name" value="YicC/YloC family endoribonuclease"/>
    <property type="match status" value="1"/>
</dbReference>
<dbReference type="EMBL" id="VLLE01000004">
    <property type="protein sequence ID" value="TWI81489.1"/>
    <property type="molecule type" value="Genomic_DNA"/>
</dbReference>
<organism evidence="8 9">
    <name type="scientific">Lacibacter cauensis</name>
    <dbReference type="NCBI Taxonomy" id="510947"/>
    <lineage>
        <taxon>Bacteria</taxon>
        <taxon>Pseudomonadati</taxon>
        <taxon>Bacteroidota</taxon>
        <taxon>Chitinophagia</taxon>
        <taxon>Chitinophagales</taxon>
        <taxon>Chitinophagaceae</taxon>
        <taxon>Lacibacter</taxon>
    </lineage>
</organism>
<dbReference type="PANTHER" id="PTHR30636">
    <property type="entry name" value="UPF0701 PROTEIN YICC"/>
    <property type="match status" value="1"/>
</dbReference>
<accession>A0A562SJQ5</accession>
<dbReference type="Proteomes" id="UP000316167">
    <property type="component" value="Unassembled WGS sequence"/>
</dbReference>
<name>A0A562SJQ5_9BACT</name>
<comment type="similarity">
    <text evidence="5">Belongs to the YicC/YloC family.</text>
</comment>
<protein>
    <submittedName>
        <fullName evidence="8">Uncharacterized protein (TIGR00255 family)</fullName>
    </submittedName>
</protein>